<feature type="transmembrane region" description="Helical" evidence="6">
    <location>
        <begin position="64"/>
        <end position="82"/>
    </location>
</feature>
<dbReference type="EMBL" id="JAPRFR010000001">
    <property type="protein sequence ID" value="MCZ0725007.1"/>
    <property type="molecule type" value="Genomic_DNA"/>
</dbReference>
<organism evidence="7 8">
    <name type="scientific">Aerococcus kribbianus</name>
    <dbReference type="NCBI Taxonomy" id="2999064"/>
    <lineage>
        <taxon>Bacteria</taxon>
        <taxon>Bacillati</taxon>
        <taxon>Bacillota</taxon>
        <taxon>Bacilli</taxon>
        <taxon>Lactobacillales</taxon>
        <taxon>Aerococcaceae</taxon>
        <taxon>Aerococcus</taxon>
    </lineage>
</organism>
<proteinExistence type="inferred from homology"/>
<feature type="transmembrane region" description="Helical" evidence="6">
    <location>
        <begin position="215"/>
        <end position="237"/>
    </location>
</feature>
<protein>
    <submittedName>
        <fullName evidence="7">Iron export ABC transporter permease subunit FetB</fullName>
    </submittedName>
</protein>
<feature type="transmembrane region" description="Helical" evidence="6">
    <location>
        <begin position="36"/>
        <end position="58"/>
    </location>
</feature>
<dbReference type="Pfam" id="PF03649">
    <property type="entry name" value="UPF0014"/>
    <property type="match status" value="1"/>
</dbReference>
<name>A0A9X3JE58_9LACT</name>
<dbReference type="InterPro" id="IPR005226">
    <property type="entry name" value="UPF0014_fam"/>
</dbReference>
<dbReference type="PANTHER" id="PTHR30028">
    <property type="entry name" value="UPF0014 INNER MEMBRANE PROTEIN YBBM-RELATED"/>
    <property type="match status" value="1"/>
</dbReference>
<gene>
    <name evidence="7" type="primary">fetB</name>
    <name evidence="7" type="ORF">OW157_00310</name>
</gene>
<comment type="similarity">
    <text evidence="2">Belongs to the UPF0014 family.</text>
</comment>
<keyword evidence="3 6" id="KW-0812">Transmembrane</keyword>
<evidence type="ECO:0000313" key="7">
    <source>
        <dbReference type="EMBL" id="MCZ0725007.1"/>
    </source>
</evidence>
<dbReference type="Proteomes" id="UP001146670">
    <property type="component" value="Unassembled WGS sequence"/>
</dbReference>
<feature type="transmembrane region" description="Helical" evidence="6">
    <location>
        <begin position="94"/>
        <end position="116"/>
    </location>
</feature>
<feature type="transmembrane region" description="Helical" evidence="6">
    <location>
        <begin position="6"/>
        <end position="24"/>
    </location>
</feature>
<keyword evidence="4 6" id="KW-1133">Transmembrane helix</keyword>
<reference evidence="7" key="1">
    <citation type="submission" date="2022-12" db="EMBL/GenBank/DDBJ databases">
        <title>Description and comparative metabolic analysis of Aerococcus sp. nov., isolated from the feces of a pig.</title>
        <authorList>
            <person name="Chang Y.-H."/>
        </authorList>
    </citation>
    <scope>NUCLEOTIDE SEQUENCE</scope>
    <source>
        <strain evidence="7">YH-aer222</strain>
    </source>
</reference>
<comment type="subcellular location">
    <subcellularLocation>
        <location evidence="1">Membrane</location>
        <topology evidence="1">Multi-pass membrane protein</topology>
    </subcellularLocation>
</comment>
<evidence type="ECO:0000256" key="2">
    <source>
        <dbReference type="ARBA" id="ARBA00005268"/>
    </source>
</evidence>
<feature type="transmembrane region" description="Helical" evidence="6">
    <location>
        <begin position="122"/>
        <end position="142"/>
    </location>
</feature>
<feature type="transmembrane region" description="Helical" evidence="6">
    <location>
        <begin position="191"/>
        <end position="209"/>
    </location>
</feature>
<keyword evidence="5 6" id="KW-0472">Membrane</keyword>
<evidence type="ECO:0000256" key="3">
    <source>
        <dbReference type="ARBA" id="ARBA00022692"/>
    </source>
</evidence>
<evidence type="ECO:0000256" key="5">
    <source>
        <dbReference type="ARBA" id="ARBA00023136"/>
    </source>
</evidence>
<evidence type="ECO:0000256" key="6">
    <source>
        <dbReference type="SAM" id="Phobius"/>
    </source>
</evidence>
<comment type="caution">
    <text evidence="7">The sequence shown here is derived from an EMBL/GenBank/DDBJ whole genome shotgun (WGS) entry which is preliminary data.</text>
</comment>
<dbReference type="RefSeq" id="WP_268751332.1">
    <property type="nucleotide sequence ID" value="NZ_JAPRFQ010000001.1"/>
</dbReference>
<dbReference type="PANTHER" id="PTHR30028:SF0">
    <property type="entry name" value="PROTEIN ALUMINUM SENSITIVE 3"/>
    <property type="match status" value="1"/>
</dbReference>
<dbReference type="GO" id="GO:0005886">
    <property type="term" value="C:plasma membrane"/>
    <property type="evidence" value="ECO:0007669"/>
    <property type="project" value="TreeGrafter"/>
</dbReference>
<sequence>MENLNVSILSLILSFTMVLVAMAISRKEKLDLNKEIMIAMVRMIIQLVVVGYVLTYIFGLNSKIVTVLVMLFMVVNAAWNASKRAQAIPNAFRISLTSIMMGVVLSLIILVVSGAIEFIPSQLIPINGMLVGNAMSVIGLSFTNLNNEFKKSQQEVMEKLALGASNKEASQDIIRQSIKASLQPTVDTARTVGLVLLPGMMTGMMFAGVVPMQAIMYQILIYFMMMSTSTITAYLAVYQAYPYFYNDNDQLQFPKPQKN</sequence>
<evidence type="ECO:0000313" key="8">
    <source>
        <dbReference type="Proteomes" id="UP001146670"/>
    </source>
</evidence>
<accession>A0A9X3JE58</accession>
<evidence type="ECO:0000256" key="4">
    <source>
        <dbReference type="ARBA" id="ARBA00022989"/>
    </source>
</evidence>
<keyword evidence="8" id="KW-1185">Reference proteome</keyword>
<dbReference type="AlphaFoldDB" id="A0A9X3JE58"/>
<evidence type="ECO:0000256" key="1">
    <source>
        <dbReference type="ARBA" id="ARBA00004141"/>
    </source>
</evidence>